<evidence type="ECO:0000259" key="11">
    <source>
        <dbReference type="Pfam" id="PF03807"/>
    </source>
</evidence>
<reference evidence="13 14" key="1">
    <citation type="submission" date="2016-09" db="EMBL/GenBank/DDBJ databases">
        <title>Draft genome sequence for the type strain of Desulfuribacillus alkaliarsenatis AHT28, an obligately anaerobic, sulfidogenic bacterium isolated from Russian soda lake sediments.</title>
        <authorList>
            <person name="Abin C.A."/>
            <person name="Hollibaugh J.T."/>
        </authorList>
    </citation>
    <scope>NUCLEOTIDE SEQUENCE [LARGE SCALE GENOMIC DNA]</scope>
    <source>
        <strain evidence="13 14">AHT28</strain>
    </source>
</reference>
<dbReference type="AlphaFoldDB" id="A0A1E5FYJ0"/>
<dbReference type="SUPFAM" id="SSF51735">
    <property type="entry name" value="NAD(P)-binding Rossmann-fold domains"/>
    <property type="match status" value="1"/>
</dbReference>
<dbReference type="FunFam" id="1.10.3730.10:FF:000001">
    <property type="entry name" value="Pyrroline-5-carboxylate reductase"/>
    <property type="match status" value="1"/>
</dbReference>
<evidence type="ECO:0000256" key="1">
    <source>
        <dbReference type="ARBA" id="ARBA00005525"/>
    </source>
</evidence>
<evidence type="ECO:0000256" key="8">
    <source>
        <dbReference type="PIRSR" id="PIRSR000193-1"/>
    </source>
</evidence>
<proteinExistence type="inferred from homology"/>
<comment type="catalytic activity">
    <reaction evidence="6">
        <text>L-proline + NAD(+) = (S)-1-pyrroline-5-carboxylate + NADH + 2 H(+)</text>
        <dbReference type="Rhea" id="RHEA:14105"/>
        <dbReference type="ChEBI" id="CHEBI:15378"/>
        <dbReference type="ChEBI" id="CHEBI:17388"/>
        <dbReference type="ChEBI" id="CHEBI:57540"/>
        <dbReference type="ChEBI" id="CHEBI:57945"/>
        <dbReference type="ChEBI" id="CHEBI:60039"/>
        <dbReference type="EC" id="1.5.1.2"/>
    </reaction>
</comment>
<dbReference type="STRING" id="766136.BHF68_12425"/>
<comment type="caution">
    <text evidence="13">The sequence shown here is derived from an EMBL/GenBank/DDBJ whole genome shotgun (WGS) entry which is preliminary data.</text>
</comment>
<dbReference type="OrthoDB" id="9805754at2"/>
<keyword evidence="10" id="KW-1133">Transmembrane helix</keyword>
<feature type="domain" description="Pyrroline-5-carboxylate reductase catalytic N-terminal" evidence="11">
    <location>
        <begin position="12"/>
        <end position="107"/>
    </location>
</feature>
<dbReference type="HAMAP" id="MF_01925">
    <property type="entry name" value="P5C_reductase"/>
    <property type="match status" value="1"/>
</dbReference>
<comment type="pathway">
    <text evidence="6 9">Amino-acid biosynthesis; L-proline biosynthesis; L-proline from L-glutamate 5-semialdehyde: step 1/1.</text>
</comment>
<dbReference type="GO" id="GO:0005737">
    <property type="term" value="C:cytoplasm"/>
    <property type="evidence" value="ECO:0007669"/>
    <property type="project" value="UniProtKB-SubCell"/>
</dbReference>
<keyword evidence="10" id="KW-0812">Transmembrane</keyword>
<evidence type="ECO:0000256" key="7">
    <source>
        <dbReference type="NCBIfam" id="TIGR00112"/>
    </source>
</evidence>
<name>A0A1E5FYJ0_9FIRM</name>
<feature type="domain" description="Pyrroline-5-carboxylate reductase dimerisation" evidence="12">
    <location>
        <begin position="170"/>
        <end position="273"/>
    </location>
</feature>
<evidence type="ECO:0000256" key="6">
    <source>
        <dbReference type="HAMAP-Rule" id="MF_01925"/>
    </source>
</evidence>
<keyword evidence="10" id="KW-0472">Membrane</keyword>
<dbReference type="Pfam" id="PF03807">
    <property type="entry name" value="F420_oxidored"/>
    <property type="match status" value="1"/>
</dbReference>
<comment type="catalytic activity">
    <reaction evidence="6 9">
        <text>L-proline + NADP(+) = (S)-1-pyrroline-5-carboxylate + NADPH + 2 H(+)</text>
        <dbReference type="Rhea" id="RHEA:14109"/>
        <dbReference type="ChEBI" id="CHEBI:15378"/>
        <dbReference type="ChEBI" id="CHEBI:17388"/>
        <dbReference type="ChEBI" id="CHEBI:57783"/>
        <dbReference type="ChEBI" id="CHEBI:58349"/>
        <dbReference type="ChEBI" id="CHEBI:60039"/>
        <dbReference type="EC" id="1.5.1.2"/>
    </reaction>
</comment>
<protein>
    <recommendedName>
        <fullName evidence="6 7">Pyrroline-5-carboxylate reductase</fullName>
        <shortName evidence="6">P5C reductase</shortName>
        <shortName evidence="6">P5CR</shortName>
        <ecNumber evidence="6 7">1.5.1.2</ecNumber>
    </recommendedName>
    <alternativeName>
        <fullName evidence="6">PCA reductase</fullName>
    </alternativeName>
</protein>
<dbReference type="InterPro" id="IPR008927">
    <property type="entry name" value="6-PGluconate_DH-like_C_sf"/>
</dbReference>
<keyword evidence="6" id="KW-0963">Cytoplasm</keyword>
<evidence type="ECO:0000256" key="2">
    <source>
        <dbReference type="ARBA" id="ARBA00022650"/>
    </source>
</evidence>
<organism evidence="13 14">
    <name type="scientific">Desulfuribacillus alkaliarsenatis</name>
    <dbReference type="NCBI Taxonomy" id="766136"/>
    <lineage>
        <taxon>Bacteria</taxon>
        <taxon>Bacillati</taxon>
        <taxon>Bacillota</taxon>
        <taxon>Desulfuribacillia</taxon>
        <taxon>Desulfuribacillales</taxon>
        <taxon>Desulfuribacillaceae</taxon>
        <taxon>Desulfuribacillus</taxon>
    </lineage>
</organism>
<comment type="similarity">
    <text evidence="1 6 9">Belongs to the pyrroline-5-carboxylate reductase family.</text>
</comment>
<dbReference type="InterPro" id="IPR036291">
    <property type="entry name" value="NAD(P)-bd_dom_sf"/>
</dbReference>
<evidence type="ECO:0000256" key="10">
    <source>
        <dbReference type="SAM" id="Phobius"/>
    </source>
</evidence>
<dbReference type="InterPro" id="IPR000304">
    <property type="entry name" value="Pyrroline-COOH_reductase"/>
</dbReference>
<dbReference type="Pfam" id="PF14748">
    <property type="entry name" value="P5CR_dimer"/>
    <property type="match status" value="1"/>
</dbReference>
<keyword evidence="4 6" id="KW-0560">Oxidoreductase</keyword>
<feature type="binding site" evidence="8">
    <location>
        <begin position="78"/>
        <end position="81"/>
    </location>
    <ligand>
        <name>NADP(+)</name>
        <dbReference type="ChEBI" id="CHEBI:58349"/>
    </ligand>
</feature>
<accession>A0A1E5FYJ0</accession>
<dbReference type="RefSeq" id="WP_069644456.1">
    <property type="nucleotide sequence ID" value="NZ_MIJE01000036.1"/>
</dbReference>
<evidence type="ECO:0000313" key="14">
    <source>
        <dbReference type="Proteomes" id="UP000094296"/>
    </source>
</evidence>
<dbReference type="PIRSF" id="PIRSF000193">
    <property type="entry name" value="Pyrrol-5-carb_rd"/>
    <property type="match status" value="1"/>
</dbReference>
<evidence type="ECO:0000256" key="5">
    <source>
        <dbReference type="ARBA" id="ARBA00058118"/>
    </source>
</evidence>
<dbReference type="Gene3D" id="3.40.50.720">
    <property type="entry name" value="NAD(P)-binding Rossmann-like Domain"/>
    <property type="match status" value="1"/>
</dbReference>
<dbReference type="SUPFAM" id="SSF48179">
    <property type="entry name" value="6-phosphogluconate dehydrogenase C-terminal domain-like"/>
    <property type="match status" value="1"/>
</dbReference>
<keyword evidence="14" id="KW-1185">Reference proteome</keyword>
<dbReference type="InterPro" id="IPR028939">
    <property type="entry name" value="P5C_Rdtase_cat_N"/>
</dbReference>
<dbReference type="UniPathway" id="UPA00098">
    <property type="reaction ID" value="UER00361"/>
</dbReference>
<feature type="transmembrane region" description="Helical" evidence="10">
    <location>
        <begin position="12"/>
        <end position="30"/>
    </location>
</feature>
<dbReference type="EMBL" id="MIJE01000036">
    <property type="protein sequence ID" value="OEF95643.1"/>
    <property type="molecule type" value="Genomic_DNA"/>
</dbReference>
<dbReference type="GO" id="GO:0055129">
    <property type="term" value="P:L-proline biosynthetic process"/>
    <property type="evidence" value="ECO:0007669"/>
    <property type="project" value="UniProtKB-UniRule"/>
</dbReference>
<evidence type="ECO:0000256" key="4">
    <source>
        <dbReference type="ARBA" id="ARBA00023002"/>
    </source>
</evidence>
<gene>
    <name evidence="6" type="primary">proC</name>
    <name evidence="13" type="ORF">BHF68_12425</name>
</gene>
<evidence type="ECO:0000313" key="13">
    <source>
        <dbReference type="EMBL" id="OEF95643.1"/>
    </source>
</evidence>
<evidence type="ECO:0000256" key="9">
    <source>
        <dbReference type="RuleBase" id="RU003903"/>
    </source>
</evidence>
<dbReference type="PROSITE" id="PS00521">
    <property type="entry name" value="P5CR"/>
    <property type="match status" value="1"/>
</dbReference>
<dbReference type="NCBIfam" id="TIGR00112">
    <property type="entry name" value="proC"/>
    <property type="match status" value="1"/>
</dbReference>
<dbReference type="Gene3D" id="1.10.3730.10">
    <property type="entry name" value="ProC C-terminal domain-like"/>
    <property type="match status" value="1"/>
</dbReference>
<dbReference type="EC" id="1.5.1.2" evidence="6 7"/>
<dbReference type="InterPro" id="IPR029036">
    <property type="entry name" value="P5CR_dimer"/>
</dbReference>
<dbReference type="Proteomes" id="UP000094296">
    <property type="component" value="Unassembled WGS sequence"/>
</dbReference>
<dbReference type="GO" id="GO:0004735">
    <property type="term" value="F:pyrroline-5-carboxylate reductase activity"/>
    <property type="evidence" value="ECO:0007669"/>
    <property type="project" value="UniProtKB-UniRule"/>
</dbReference>
<dbReference type="InterPro" id="IPR053790">
    <property type="entry name" value="P5CR-like_CS"/>
</dbReference>
<keyword evidence="3 6" id="KW-0521">NADP</keyword>
<evidence type="ECO:0000259" key="12">
    <source>
        <dbReference type="Pfam" id="PF14748"/>
    </source>
</evidence>
<comment type="function">
    <text evidence="5 6">Catalyzes the reduction of 1-pyrroline-5-carboxylate (PCA) to L-proline.</text>
</comment>
<sequence>MPHRIEKIEDSIFFVGAGAMAEAIIKGLVYSRIIPSKHIYVTNKNSRHRLLELKDDYEIKIPDSLEDGCKKSRYILLAVKPWTVKAACENLKPFLTKEHVIISIAAGVTTTVIEQILGSSNEVIRTMPNTSSAICESATGICGGKYAKNETILTVKRIFETVGEAVVVKESQIDAVTALCGSGPAYIYYLIEGLEKAGINQGLNEEDVRKLVVQTVYGAAKMLVELHAEPAILRKQVTTPNGTTEAGLKTLEKYDLHEIIEKTIESARERAKEIGKETEKEIWNTK</sequence>
<comment type="subcellular location">
    <subcellularLocation>
        <location evidence="6">Cytoplasm</location>
    </subcellularLocation>
</comment>
<dbReference type="PANTHER" id="PTHR11645:SF49">
    <property type="entry name" value="PYRROLINE-5-CARBOXYLATE REDUCTASE 1"/>
    <property type="match status" value="1"/>
</dbReference>
<keyword evidence="2 6" id="KW-0641">Proline biosynthesis</keyword>
<dbReference type="PANTHER" id="PTHR11645">
    <property type="entry name" value="PYRROLINE-5-CARBOXYLATE REDUCTASE"/>
    <property type="match status" value="1"/>
</dbReference>
<keyword evidence="6 9" id="KW-0028">Amino-acid biosynthesis</keyword>
<evidence type="ECO:0000256" key="3">
    <source>
        <dbReference type="ARBA" id="ARBA00022857"/>
    </source>
</evidence>